<dbReference type="Pfam" id="PF03064">
    <property type="entry name" value="U79_P34"/>
    <property type="match status" value="1"/>
</dbReference>
<organismHost>
    <name type="scientific">Homo sapiens</name>
    <name type="common">Human</name>
    <dbReference type="NCBI Taxonomy" id="9606"/>
</organismHost>
<evidence type="ECO:0000256" key="3">
    <source>
        <dbReference type="ARBA" id="ARBA00022562"/>
    </source>
</evidence>
<proteinExistence type="inferred from homology"/>
<keyword evidence="3" id="KW-1048">Host nucleus</keyword>
<organism evidence="5">
    <name type="scientific">Human cytomegalovirus</name>
    <name type="common">HHV-5</name>
    <name type="synonym">Human herpesvirus 5</name>
    <dbReference type="NCBI Taxonomy" id="10359"/>
    <lineage>
        <taxon>Viruses</taxon>
        <taxon>Duplodnaviria</taxon>
        <taxon>Heunggongvirae</taxon>
        <taxon>Peploviricota</taxon>
        <taxon>Herviviricetes</taxon>
        <taxon>Herpesvirales</taxon>
        <taxon>Orthoherpesviridae</taxon>
        <taxon>Betaherpesvirinae</taxon>
        <taxon>Cytomegalovirus</taxon>
        <taxon>Cytomegalovirus humanbeta5</taxon>
    </lineage>
</organism>
<sequence length="358" mass="37221">MDLPTTVVRKYWTFTNPNRILHQSVNQTFDVRQFVFDNARLVNCVDGDGKVLHLNKGWLCATIMQHGEASAGAKTQQGFMSIDITGDGELQEHLFVRGGIVFNKSVSSVVGSSGPNESALLTMISENGNLQVTYVRHYLKNHGESSSGGGGCGAASTASAVCVSSLGGSVRTRDGPSAEEQQRRRQEQRHEERRKKSSSSAGGGEGGGAGGGGAGGGSGGQHSSDSANGLLRDPRLMNRQKERRPPPSSENDGSPPLREAKRQKTTAQHEGHGGGGKNETEQQSGGAGGGGGGGSGRMSLPLDTSEAVAFLNYSSSSSAVSSSSNNHHHHHHHHNAVTDVAAGTDGIRGASASSQSAF</sequence>
<evidence type="ECO:0000313" key="5">
    <source>
        <dbReference type="EMBL" id="BAA05517.1"/>
    </source>
</evidence>
<comment type="subcellular location">
    <subcellularLocation>
        <location evidence="1">Host nucleus</location>
    </subcellularLocation>
</comment>
<dbReference type="InterPro" id="IPR004138">
    <property type="entry name" value="U79_P34"/>
</dbReference>
<name>Q69215_HCMV</name>
<feature type="compositionally biased region" description="Basic and acidic residues" evidence="4">
    <location>
        <begin position="171"/>
        <end position="191"/>
    </location>
</feature>
<feature type="compositionally biased region" description="Basic residues" evidence="4">
    <location>
        <begin position="326"/>
        <end position="335"/>
    </location>
</feature>
<feature type="compositionally biased region" description="Gly residues" evidence="4">
    <location>
        <begin position="285"/>
        <end position="296"/>
    </location>
</feature>
<evidence type="ECO:0000256" key="4">
    <source>
        <dbReference type="SAM" id="MobiDB-lite"/>
    </source>
</evidence>
<feature type="compositionally biased region" description="Basic and acidic residues" evidence="4">
    <location>
        <begin position="258"/>
        <end position="272"/>
    </location>
</feature>
<reference evidence="5" key="1">
    <citation type="journal article" date="1994" name="J. Gen. Virol.">
        <title>Intracellular localization and DNA-binding activity of a class of viral early phosphoproteins in human fibroblasts infected with human cytomegalovirus(Towne strain).</title>
        <authorList>
            <person name="Iwayama S."/>
            <person name="Yamamoto T."/>
            <person name="Furuya T."/>
            <person name="Kobayashi R."/>
            <person name="Ikuta K."/>
            <person name="Hirai K."/>
        </authorList>
    </citation>
    <scope>NUCLEOTIDE SEQUENCE</scope>
    <source>
        <strain evidence="5">Towne</strain>
    </source>
</reference>
<feature type="region of interest" description="Disordered" evidence="4">
    <location>
        <begin position="314"/>
        <end position="358"/>
    </location>
</feature>
<feature type="compositionally biased region" description="Low complexity" evidence="4">
    <location>
        <begin position="314"/>
        <end position="325"/>
    </location>
</feature>
<protein>
    <submittedName>
        <fullName evidence="5">Pp43</fullName>
    </submittedName>
</protein>
<feature type="compositionally biased region" description="Basic and acidic residues" evidence="4">
    <location>
        <begin position="232"/>
        <end position="245"/>
    </location>
</feature>
<evidence type="ECO:0000256" key="1">
    <source>
        <dbReference type="ARBA" id="ARBA00004147"/>
    </source>
</evidence>
<dbReference type="GO" id="GO:0042025">
    <property type="term" value="C:host cell nucleus"/>
    <property type="evidence" value="ECO:0007669"/>
    <property type="project" value="UniProtKB-SubCell"/>
</dbReference>
<comment type="similarity">
    <text evidence="2">Belongs to the herpesviridae U79/UL112 family.</text>
</comment>
<feature type="region of interest" description="Disordered" evidence="4">
    <location>
        <begin position="167"/>
        <end position="301"/>
    </location>
</feature>
<feature type="compositionally biased region" description="Gly residues" evidence="4">
    <location>
        <begin position="201"/>
        <end position="220"/>
    </location>
</feature>
<accession>Q69215</accession>
<dbReference type="EMBL" id="D26511">
    <property type="protein sequence ID" value="BAA05517.1"/>
    <property type="molecule type" value="Genomic_DNA"/>
</dbReference>
<evidence type="ECO:0000256" key="2">
    <source>
        <dbReference type="ARBA" id="ARBA00006651"/>
    </source>
</evidence>